<evidence type="ECO:0000256" key="2">
    <source>
        <dbReference type="ARBA" id="ARBA00007345"/>
    </source>
</evidence>
<dbReference type="PANTHER" id="PTHR31677:SF157">
    <property type="entry name" value="AP2_ERF DOMAIN-CONTAINING PROTEIN"/>
    <property type="match status" value="1"/>
</dbReference>
<evidence type="ECO:0000313" key="13">
    <source>
        <dbReference type="EMBL" id="KAA8543328.1"/>
    </source>
</evidence>
<evidence type="ECO:0000256" key="10">
    <source>
        <dbReference type="ARBA" id="ARBA00023274"/>
    </source>
</evidence>
<evidence type="ECO:0000256" key="11">
    <source>
        <dbReference type="SAM" id="MobiDB-lite"/>
    </source>
</evidence>
<dbReference type="InterPro" id="IPR016177">
    <property type="entry name" value="DNA-bd_dom_sf"/>
</dbReference>
<dbReference type="InterPro" id="IPR002222">
    <property type="entry name" value="Ribosomal_uS19"/>
</dbReference>
<dbReference type="InterPro" id="IPR001471">
    <property type="entry name" value="AP2/ERF_dom"/>
</dbReference>
<keyword evidence="5" id="KW-0689">Ribosomal protein</keyword>
<dbReference type="SUPFAM" id="SSF54570">
    <property type="entry name" value="Ribosomal protein S19"/>
    <property type="match status" value="1"/>
</dbReference>
<dbReference type="AlphaFoldDB" id="A0A5J5BKZ8"/>
<dbReference type="Proteomes" id="UP000325577">
    <property type="component" value="Linkage Group LG11"/>
</dbReference>
<dbReference type="PRINTS" id="PR00367">
    <property type="entry name" value="ETHRSPELEMNT"/>
</dbReference>
<reference evidence="13 14" key="1">
    <citation type="submission" date="2019-09" db="EMBL/GenBank/DDBJ databases">
        <title>A chromosome-level genome assembly of the Chinese tupelo Nyssa sinensis.</title>
        <authorList>
            <person name="Yang X."/>
            <person name="Kang M."/>
            <person name="Yang Y."/>
            <person name="Xiong H."/>
            <person name="Wang M."/>
            <person name="Zhang Z."/>
            <person name="Wang Z."/>
            <person name="Wu H."/>
            <person name="Ma T."/>
            <person name="Liu J."/>
            <person name="Xi Z."/>
        </authorList>
    </citation>
    <scope>NUCLEOTIDE SEQUENCE [LARGE SCALE GENOMIC DNA]</scope>
    <source>
        <strain evidence="13">J267</strain>
        <tissue evidence="13">Leaf</tissue>
    </source>
</reference>
<dbReference type="Gene3D" id="3.30.730.10">
    <property type="entry name" value="AP2/ERF domain"/>
    <property type="match status" value="1"/>
</dbReference>
<dbReference type="EMBL" id="CM018034">
    <property type="protein sequence ID" value="KAA8543328.1"/>
    <property type="molecule type" value="Genomic_DNA"/>
</dbReference>
<dbReference type="CDD" id="cd00018">
    <property type="entry name" value="AP2"/>
    <property type="match status" value="1"/>
</dbReference>
<dbReference type="PROSITE" id="PS51032">
    <property type="entry name" value="AP2_ERF"/>
    <property type="match status" value="1"/>
</dbReference>
<keyword evidence="8" id="KW-0804">Transcription</keyword>
<keyword evidence="9" id="KW-0539">Nucleus</keyword>
<dbReference type="GO" id="GO:0005840">
    <property type="term" value="C:ribosome"/>
    <property type="evidence" value="ECO:0007669"/>
    <property type="project" value="UniProtKB-KW"/>
</dbReference>
<dbReference type="GO" id="GO:0005634">
    <property type="term" value="C:nucleus"/>
    <property type="evidence" value="ECO:0007669"/>
    <property type="project" value="UniProtKB-SubCell"/>
</dbReference>
<keyword evidence="6" id="KW-0805">Transcription regulation</keyword>
<protein>
    <recommendedName>
        <fullName evidence="12">AP2/ERF domain-containing protein</fullName>
    </recommendedName>
</protein>
<dbReference type="GO" id="GO:0006952">
    <property type="term" value="P:defense response"/>
    <property type="evidence" value="ECO:0007669"/>
    <property type="project" value="UniProtKB-KW"/>
</dbReference>
<dbReference type="PANTHER" id="PTHR31677">
    <property type="entry name" value="AP2 DOMAIN CLASS TRANSCRIPTION FACTOR"/>
    <property type="match status" value="1"/>
</dbReference>
<evidence type="ECO:0000256" key="9">
    <source>
        <dbReference type="ARBA" id="ARBA00023242"/>
    </source>
</evidence>
<dbReference type="SMART" id="SM00380">
    <property type="entry name" value="AP2"/>
    <property type="match status" value="1"/>
</dbReference>
<feature type="region of interest" description="Disordered" evidence="11">
    <location>
        <begin position="212"/>
        <end position="237"/>
    </location>
</feature>
<accession>A0A5J5BKZ8</accession>
<name>A0A5J5BKZ8_9ASTE</name>
<dbReference type="GO" id="GO:1990904">
    <property type="term" value="C:ribonucleoprotein complex"/>
    <property type="evidence" value="ECO:0007669"/>
    <property type="project" value="UniProtKB-KW"/>
</dbReference>
<keyword evidence="14" id="KW-1185">Reference proteome</keyword>
<proteinExistence type="inferred from homology"/>
<keyword evidence="4" id="KW-0611">Plant defense</keyword>
<feature type="domain" description="AP2/ERF" evidence="12">
    <location>
        <begin position="235"/>
        <end position="292"/>
    </location>
</feature>
<dbReference type="GO" id="GO:0003677">
    <property type="term" value="F:DNA binding"/>
    <property type="evidence" value="ECO:0007669"/>
    <property type="project" value="UniProtKB-KW"/>
</dbReference>
<dbReference type="Pfam" id="PF00847">
    <property type="entry name" value="AP2"/>
    <property type="match status" value="1"/>
</dbReference>
<dbReference type="InterPro" id="IPR023575">
    <property type="entry name" value="Ribosomal_uS19_SF"/>
</dbReference>
<dbReference type="FunFam" id="3.30.730.10:FF:000001">
    <property type="entry name" value="Ethylene-responsive transcription factor 2"/>
    <property type="match status" value="1"/>
</dbReference>
<evidence type="ECO:0000256" key="4">
    <source>
        <dbReference type="ARBA" id="ARBA00022821"/>
    </source>
</evidence>
<dbReference type="GO" id="GO:0003735">
    <property type="term" value="F:structural constituent of ribosome"/>
    <property type="evidence" value="ECO:0007669"/>
    <property type="project" value="InterPro"/>
</dbReference>
<gene>
    <name evidence="13" type="ORF">F0562_021177</name>
</gene>
<evidence type="ECO:0000256" key="7">
    <source>
        <dbReference type="ARBA" id="ARBA00023125"/>
    </source>
</evidence>
<dbReference type="GO" id="GO:0009873">
    <property type="term" value="P:ethylene-activated signaling pathway"/>
    <property type="evidence" value="ECO:0007669"/>
    <property type="project" value="UniProtKB-KW"/>
</dbReference>
<evidence type="ECO:0000256" key="1">
    <source>
        <dbReference type="ARBA" id="ARBA00004123"/>
    </source>
</evidence>
<dbReference type="GO" id="GO:0003700">
    <property type="term" value="F:DNA-binding transcription factor activity"/>
    <property type="evidence" value="ECO:0007669"/>
    <property type="project" value="InterPro"/>
</dbReference>
<evidence type="ECO:0000256" key="6">
    <source>
        <dbReference type="ARBA" id="ARBA00023015"/>
    </source>
</evidence>
<sequence length="391" mass="43430">MIASWSFTSWNKLDICCTIHAGFLLNRRNGRPPPGEKPEPVKTHLRNMIIVPEMIGSIIGGLQWQDLQSGGLWKSLEPYGMLRKILEIPRLLTVGKGIMLGTTEDVPVVAAVAEAPRGREQGRGGKKTREQSRVREEQAVLEGRVSMMEDVVGEIGERLDRQEHNLEALEGYMMGEMEQVKATLQETQVLQAKDSQRLDKVLETLANIQAQFEENATGGPQKDPPPVPAAGKESHFRGVRKRPWGRYAAEIRDPLKKTRRWLGTFDTAEEAARAYDEAAMILRGPKAKTNFGYGSVTATWTPAATAVPVVNPKVFSPPLSHWYATAIFPSTDGGRSFFTSLVSPEANVPTRSEYSGNKLDTVGRVVNEPEKKMRAEKKPFLFDLNLPAPLF</sequence>
<comment type="similarity">
    <text evidence="2">Belongs to the universal ribosomal protein uS19 family.</text>
</comment>
<dbReference type="Pfam" id="PF00203">
    <property type="entry name" value="Ribosomal_S19"/>
    <property type="match status" value="1"/>
</dbReference>
<evidence type="ECO:0000259" key="12">
    <source>
        <dbReference type="PROSITE" id="PS51032"/>
    </source>
</evidence>
<dbReference type="GO" id="GO:0006412">
    <property type="term" value="P:translation"/>
    <property type="evidence" value="ECO:0007669"/>
    <property type="project" value="InterPro"/>
</dbReference>
<evidence type="ECO:0000256" key="8">
    <source>
        <dbReference type="ARBA" id="ARBA00023163"/>
    </source>
</evidence>
<evidence type="ECO:0000313" key="14">
    <source>
        <dbReference type="Proteomes" id="UP000325577"/>
    </source>
</evidence>
<evidence type="ECO:0000256" key="5">
    <source>
        <dbReference type="ARBA" id="ARBA00022980"/>
    </source>
</evidence>
<comment type="subcellular location">
    <subcellularLocation>
        <location evidence="1">Nucleus</location>
    </subcellularLocation>
</comment>
<dbReference type="InterPro" id="IPR036955">
    <property type="entry name" value="AP2/ERF_dom_sf"/>
</dbReference>
<dbReference type="SUPFAM" id="SSF54171">
    <property type="entry name" value="DNA-binding domain"/>
    <property type="match status" value="1"/>
</dbReference>
<dbReference type="Gene3D" id="3.30.860.10">
    <property type="entry name" value="30s Ribosomal Protein S19, Chain A"/>
    <property type="match status" value="1"/>
</dbReference>
<keyword evidence="7" id="KW-0238">DNA-binding</keyword>
<organism evidence="13 14">
    <name type="scientific">Nyssa sinensis</name>
    <dbReference type="NCBI Taxonomy" id="561372"/>
    <lineage>
        <taxon>Eukaryota</taxon>
        <taxon>Viridiplantae</taxon>
        <taxon>Streptophyta</taxon>
        <taxon>Embryophyta</taxon>
        <taxon>Tracheophyta</taxon>
        <taxon>Spermatophyta</taxon>
        <taxon>Magnoliopsida</taxon>
        <taxon>eudicotyledons</taxon>
        <taxon>Gunneridae</taxon>
        <taxon>Pentapetalae</taxon>
        <taxon>asterids</taxon>
        <taxon>Cornales</taxon>
        <taxon>Nyssaceae</taxon>
        <taxon>Nyssa</taxon>
    </lineage>
</organism>
<dbReference type="OrthoDB" id="1931494at2759"/>
<keyword evidence="10" id="KW-0687">Ribonucleoprotein</keyword>
<keyword evidence="3" id="KW-0936">Ethylene signaling pathway</keyword>
<evidence type="ECO:0000256" key="3">
    <source>
        <dbReference type="ARBA" id="ARBA00022745"/>
    </source>
</evidence>